<evidence type="ECO:0000259" key="3">
    <source>
        <dbReference type="SMART" id="SM01117"/>
    </source>
</evidence>
<evidence type="ECO:0000256" key="2">
    <source>
        <dbReference type="SAM" id="Phobius"/>
    </source>
</evidence>
<dbReference type="EMBL" id="MU001639">
    <property type="protein sequence ID" value="KAF2480905.1"/>
    <property type="molecule type" value="Genomic_DNA"/>
</dbReference>
<dbReference type="InterPro" id="IPR050577">
    <property type="entry name" value="MAPR/NEUFC/NENF-like"/>
</dbReference>
<protein>
    <submittedName>
        <fullName evidence="4">Cytochrome b5-like heme/steroid binding domain-containing protein</fullName>
    </submittedName>
</protein>
<dbReference type="PANTHER" id="PTHR10281:SF76">
    <property type="entry name" value="CALCUTTA CUP-RELATED"/>
    <property type="match status" value="1"/>
</dbReference>
<dbReference type="SUPFAM" id="SSF55856">
    <property type="entry name" value="Cytochrome b5-like heme/steroid binding domain"/>
    <property type="match status" value="1"/>
</dbReference>
<evidence type="ECO:0000313" key="5">
    <source>
        <dbReference type="Proteomes" id="UP000799767"/>
    </source>
</evidence>
<feature type="non-terminal residue" evidence="4">
    <location>
        <position position="1"/>
    </location>
</feature>
<organism evidence="4 5">
    <name type="scientific">Neohortaea acidophila</name>
    <dbReference type="NCBI Taxonomy" id="245834"/>
    <lineage>
        <taxon>Eukaryota</taxon>
        <taxon>Fungi</taxon>
        <taxon>Dikarya</taxon>
        <taxon>Ascomycota</taxon>
        <taxon>Pezizomycotina</taxon>
        <taxon>Dothideomycetes</taxon>
        <taxon>Dothideomycetidae</taxon>
        <taxon>Mycosphaerellales</taxon>
        <taxon>Teratosphaeriaceae</taxon>
        <taxon>Neohortaea</taxon>
    </lineage>
</organism>
<keyword evidence="5" id="KW-1185">Reference proteome</keyword>
<dbReference type="FunFam" id="3.10.120.10:FF:000018">
    <property type="entry name" value="Heme/steroid binding domain protein, putative"/>
    <property type="match status" value="1"/>
</dbReference>
<dbReference type="InterPro" id="IPR001199">
    <property type="entry name" value="Cyt_B5-like_heme/steroid-bd"/>
</dbReference>
<evidence type="ECO:0000313" key="4">
    <source>
        <dbReference type="EMBL" id="KAF2480905.1"/>
    </source>
</evidence>
<dbReference type="InterPro" id="IPR036400">
    <property type="entry name" value="Cyt_B5-like_heme/steroid_sf"/>
</dbReference>
<dbReference type="GO" id="GO:0012505">
    <property type="term" value="C:endomembrane system"/>
    <property type="evidence" value="ECO:0007669"/>
    <property type="project" value="TreeGrafter"/>
</dbReference>
<name>A0A6A6PLX1_9PEZI</name>
<dbReference type="GeneID" id="54471256"/>
<dbReference type="Gene3D" id="3.10.120.10">
    <property type="entry name" value="Cytochrome b5-like heme/steroid binding domain"/>
    <property type="match status" value="1"/>
</dbReference>
<comment type="similarity">
    <text evidence="1">Belongs to the cytochrome b5 family. MAPR subfamily.</text>
</comment>
<feature type="domain" description="Cytochrome b5 heme-binding" evidence="3">
    <location>
        <begin position="60"/>
        <end position="147"/>
    </location>
</feature>
<sequence>APKAAGFGVVDIIRLLCGIALLNGCLSFFVTGDTFFWGHRPWVESRTRTLTNWWNGGVHLTDTQLALYNGSDPKLPIYLALNGTIYDVTKGSKFYGPGGMYHVFAGRDAARGYVTGCFAEDATPDLRGVEYMYVPKDIPRPEEGKVDAEMKKVREQELRAARKLVKEVIDHWSGIFSGEKGGKPYFEVGKVVREEGWLEKLPMRGLCANAERKRP</sequence>
<dbReference type="PANTHER" id="PTHR10281">
    <property type="entry name" value="MEMBRANE-ASSOCIATED PROGESTERONE RECEPTOR COMPONENT-RELATED"/>
    <property type="match status" value="1"/>
</dbReference>
<proteinExistence type="inferred from homology"/>
<feature type="transmembrane region" description="Helical" evidence="2">
    <location>
        <begin position="12"/>
        <end position="38"/>
    </location>
</feature>
<feature type="non-terminal residue" evidence="4">
    <location>
        <position position="215"/>
    </location>
</feature>
<dbReference type="GO" id="GO:0016020">
    <property type="term" value="C:membrane"/>
    <property type="evidence" value="ECO:0007669"/>
    <property type="project" value="TreeGrafter"/>
</dbReference>
<keyword evidence="2" id="KW-0812">Transmembrane</keyword>
<dbReference type="Proteomes" id="UP000799767">
    <property type="component" value="Unassembled WGS sequence"/>
</dbReference>
<accession>A0A6A6PLX1</accession>
<dbReference type="AlphaFoldDB" id="A0A6A6PLX1"/>
<dbReference type="Pfam" id="PF00173">
    <property type="entry name" value="Cyt-b5"/>
    <property type="match status" value="1"/>
</dbReference>
<keyword evidence="2" id="KW-1133">Transmembrane helix</keyword>
<evidence type="ECO:0000256" key="1">
    <source>
        <dbReference type="ARBA" id="ARBA00038357"/>
    </source>
</evidence>
<dbReference type="SMART" id="SM01117">
    <property type="entry name" value="Cyt-b5"/>
    <property type="match status" value="1"/>
</dbReference>
<dbReference type="OrthoDB" id="10257697at2759"/>
<keyword evidence="2" id="KW-0472">Membrane</keyword>
<dbReference type="RefSeq" id="XP_033587475.1">
    <property type="nucleotide sequence ID" value="XM_033730254.1"/>
</dbReference>
<gene>
    <name evidence="4" type="ORF">BDY17DRAFT_233372</name>
</gene>
<reference evidence="4" key="1">
    <citation type="journal article" date="2020" name="Stud. Mycol.">
        <title>101 Dothideomycetes genomes: a test case for predicting lifestyles and emergence of pathogens.</title>
        <authorList>
            <person name="Haridas S."/>
            <person name="Albert R."/>
            <person name="Binder M."/>
            <person name="Bloem J."/>
            <person name="Labutti K."/>
            <person name="Salamov A."/>
            <person name="Andreopoulos B."/>
            <person name="Baker S."/>
            <person name="Barry K."/>
            <person name="Bills G."/>
            <person name="Bluhm B."/>
            <person name="Cannon C."/>
            <person name="Castanera R."/>
            <person name="Culley D."/>
            <person name="Daum C."/>
            <person name="Ezra D."/>
            <person name="Gonzalez J."/>
            <person name="Henrissat B."/>
            <person name="Kuo A."/>
            <person name="Liang C."/>
            <person name="Lipzen A."/>
            <person name="Lutzoni F."/>
            <person name="Magnuson J."/>
            <person name="Mondo S."/>
            <person name="Nolan M."/>
            <person name="Ohm R."/>
            <person name="Pangilinan J."/>
            <person name="Park H.-J."/>
            <person name="Ramirez L."/>
            <person name="Alfaro M."/>
            <person name="Sun H."/>
            <person name="Tritt A."/>
            <person name="Yoshinaga Y."/>
            <person name="Zwiers L.-H."/>
            <person name="Turgeon B."/>
            <person name="Goodwin S."/>
            <person name="Spatafora J."/>
            <person name="Crous P."/>
            <person name="Grigoriev I."/>
        </authorList>
    </citation>
    <scope>NUCLEOTIDE SEQUENCE</scope>
    <source>
        <strain evidence="4">CBS 113389</strain>
    </source>
</reference>